<dbReference type="Pfam" id="PF08240">
    <property type="entry name" value="ADH_N"/>
    <property type="match status" value="1"/>
</dbReference>
<keyword evidence="3" id="KW-0963">Cytoplasm</keyword>
<dbReference type="Gene3D" id="3.90.180.10">
    <property type="entry name" value="Medium-chain alcohol dehydrogenases, catalytic domain"/>
    <property type="match status" value="1"/>
</dbReference>
<dbReference type="RefSeq" id="WP_011940132.1">
    <property type="nucleotide sequence ID" value="NC_009483.1"/>
</dbReference>
<feature type="domain" description="Enoyl reductase (ER)" evidence="7">
    <location>
        <begin position="10"/>
        <end position="318"/>
    </location>
</feature>
<dbReference type="InterPro" id="IPR020843">
    <property type="entry name" value="ER"/>
</dbReference>
<dbReference type="Proteomes" id="UP000006695">
    <property type="component" value="Chromosome"/>
</dbReference>
<dbReference type="STRING" id="351605.Gura_3312"/>
<dbReference type="InterPro" id="IPR013154">
    <property type="entry name" value="ADH-like_N"/>
</dbReference>
<dbReference type="SUPFAM" id="SSF50129">
    <property type="entry name" value="GroES-like"/>
    <property type="match status" value="1"/>
</dbReference>
<dbReference type="InterPro" id="IPR002364">
    <property type="entry name" value="Quin_OxRdtase/zeta-crystal_CS"/>
</dbReference>
<keyword evidence="9" id="KW-1185">Reference proteome</keyword>
<dbReference type="Pfam" id="PF00107">
    <property type="entry name" value="ADH_zinc_N"/>
    <property type="match status" value="1"/>
</dbReference>
<dbReference type="Gene3D" id="3.40.50.720">
    <property type="entry name" value="NAD(P)-binding Rossmann-like Domain"/>
    <property type="match status" value="1"/>
</dbReference>
<dbReference type="KEGG" id="gur:Gura_3312"/>
<dbReference type="InterPro" id="IPR013149">
    <property type="entry name" value="ADH-like_C"/>
</dbReference>
<dbReference type="SMART" id="SM00829">
    <property type="entry name" value="PKS_ER"/>
    <property type="match status" value="1"/>
</dbReference>
<dbReference type="CDD" id="cd08253">
    <property type="entry name" value="zeta_crystallin"/>
    <property type="match status" value="1"/>
</dbReference>
<dbReference type="AlphaFoldDB" id="A5G6Q1"/>
<sequence>MKAIKVHEFGPPEAMRLEEVPDPQPGPGQVVVKVHAVGVNPVDTYIRAGLYPVKLTMPYTPGLDAAGVVESIGSGVSRCKVGDRVYTAGTVSGAYAEKALCEESQVHMLPEQVSFSQGAGVNVPYAAAYRALYHRAGAKAGEVVLVHGASGGVGIASVQLARAAGMTVIATAGTERGKLLVLEQGAHYVLDHHALGYLDQALALTDGHGVDVLLEMLANVNLGKDLRVLANGGRVVVIGSRGTVEIDPRDAMGRDASILGMSLFNASKREMASIHAALGAGLANGTLRPVVSRELTLAEAPAAHHAVLETSSCGKIVLIP</sequence>
<dbReference type="OrthoDB" id="9808651at2"/>
<dbReference type="GO" id="GO:0070402">
    <property type="term" value="F:NADPH binding"/>
    <property type="evidence" value="ECO:0007669"/>
    <property type="project" value="TreeGrafter"/>
</dbReference>
<name>A5G6Q1_GEOUR</name>
<gene>
    <name evidence="8" type="ordered locus">Gura_3312</name>
</gene>
<evidence type="ECO:0000256" key="2">
    <source>
        <dbReference type="ARBA" id="ARBA00011881"/>
    </source>
</evidence>
<proteinExistence type="predicted"/>
<dbReference type="HOGENOM" id="CLU_026673_3_1_7"/>
<dbReference type="InterPro" id="IPR051603">
    <property type="entry name" value="Zinc-ADH_QOR/CCCR"/>
</dbReference>
<evidence type="ECO:0000259" key="7">
    <source>
        <dbReference type="SMART" id="SM00829"/>
    </source>
</evidence>
<dbReference type="PANTHER" id="PTHR44154:SF1">
    <property type="entry name" value="QUINONE OXIDOREDUCTASE"/>
    <property type="match status" value="1"/>
</dbReference>
<keyword evidence="6" id="KW-0007">Acetylation</keyword>
<comment type="subunit">
    <text evidence="2">Homotetramer.</text>
</comment>
<protein>
    <submittedName>
        <fullName evidence="8">Alcohol dehydrogenase, zinc-binding domain protein</fullName>
    </submittedName>
</protein>
<evidence type="ECO:0000313" key="8">
    <source>
        <dbReference type="EMBL" id="ABQ27469.1"/>
    </source>
</evidence>
<evidence type="ECO:0000313" key="9">
    <source>
        <dbReference type="Proteomes" id="UP000006695"/>
    </source>
</evidence>
<evidence type="ECO:0000256" key="1">
    <source>
        <dbReference type="ARBA" id="ARBA00004496"/>
    </source>
</evidence>
<evidence type="ECO:0000256" key="4">
    <source>
        <dbReference type="ARBA" id="ARBA00022857"/>
    </source>
</evidence>
<dbReference type="FunFam" id="3.40.50.720:FF:000244">
    <property type="entry name" value="quinone oxidoreductase"/>
    <property type="match status" value="1"/>
</dbReference>
<dbReference type="EMBL" id="CP000698">
    <property type="protein sequence ID" value="ABQ27469.1"/>
    <property type="molecule type" value="Genomic_DNA"/>
</dbReference>
<dbReference type="GO" id="GO:0005829">
    <property type="term" value="C:cytosol"/>
    <property type="evidence" value="ECO:0007669"/>
    <property type="project" value="TreeGrafter"/>
</dbReference>
<evidence type="ECO:0000256" key="6">
    <source>
        <dbReference type="ARBA" id="ARBA00022990"/>
    </source>
</evidence>
<comment type="subcellular location">
    <subcellularLocation>
        <location evidence="1">Cytoplasm</location>
    </subcellularLocation>
</comment>
<reference evidence="8 9" key="1">
    <citation type="submission" date="2007-05" db="EMBL/GenBank/DDBJ databases">
        <title>Complete sequence of Geobacter uraniireducens Rf4.</title>
        <authorList>
            <consortium name="US DOE Joint Genome Institute"/>
            <person name="Copeland A."/>
            <person name="Lucas S."/>
            <person name="Lapidus A."/>
            <person name="Barry K."/>
            <person name="Detter J.C."/>
            <person name="Glavina del Rio T."/>
            <person name="Hammon N."/>
            <person name="Israni S."/>
            <person name="Dalin E."/>
            <person name="Tice H."/>
            <person name="Pitluck S."/>
            <person name="Chertkov O."/>
            <person name="Brettin T."/>
            <person name="Bruce D."/>
            <person name="Han C."/>
            <person name="Schmutz J."/>
            <person name="Larimer F."/>
            <person name="Land M."/>
            <person name="Hauser L."/>
            <person name="Kyrpides N."/>
            <person name="Mikhailova N."/>
            <person name="Shelobolina E."/>
            <person name="Aklujkar M."/>
            <person name="Lovley D."/>
            <person name="Richardson P."/>
        </authorList>
    </citation>
    <scope>NUCLEOTIDE SEQUENCE [LARGE SCALE GENOMIC DNA]</scope>
    <source>
        <strain evidence="8 9">Rf4</strain>
    </source>
</reference>
<dbReference type="SUPFAM" id="SSF51735">
    <property type="entry name" value="NAD(P)-binding Rossmann-fold domains"/>
    <property type="match status" value="1"/>
</dbReference>
<organism evidence="8 9">
    <name type="scientific">Geotalea uraniireducens (strain Rf4)</name>
    <name type="common">Geobacter uraniireducens</name>
    <dbReference type="NCBI Taxonomy" id="351605"/>
    <lineage>
        <taxon>Bacteria</taxon>
        <taxon>Pseudomonadati</taxon>
        <taxon>Thermodesulfobacteriota</taxon>
        <taxon>Desulfuromonadia</taxon>
        <taxon>Geobacterales</taxon>
        <taxon>Geobacteraceae</taxon>
        <taxon>Geotalea</taxon>
    </lineage>
</organism>
<dbReference type="PANTHER" id="PTHR44154">
    <property type="entry name" value="QUINONE OXIDOREDUCTASE"/>
    <property type="match status" value="1"/>
</dbReference>
<evidence type="ECO:0000256" key="3">
    <source>
        <dbReference type="ARBA" id="ARBA00022490"/>
    </source>
</evidence>
<dbReference type="GO" id="GO:0003960">
    <property type="term" value="F:quinone reductase (NADPH) activity"/>
    <property type="evidence" value="ECO:0007669"/>
    <property type="project" value="TreeGrafter"/>
</dbReference>
<dbReference type="GO" id="GO:0008270">
    <property type="term" value="F:zinc ion binding"/>
    <property type="evidence" value="ECO:0007669"/>
    <property type="project" value="InterPro"/>
</dbReference>
<accession>A5G6Q1</accession>
<dbReference type="InterPro" id="IPR011032">
    <property type="entry name" value="GroES-like_sf"/>
</dbReference>
<dbReference type="PROSITE" id="PS01162">
    <property type="entry name" value="QOR_ZETA_CRYSTAL"/>
    <property type="match status" value="1"/>
</dbReference>
<keyword evidence="5" id="KW-0694">RNA-binding</keyword>
<dbReference type="InterPro" id="IPR036291">
    <property type="entry name" value="NAD(P)-bd_dom_sf"/>
</dbReference>
<dbReference type="GO" id="GO:0003730">
    <property type="term" value="F:mRNA 3'-UTR binding"/>
    <property type="evidence" value="ECO:0007669"/>
    <property type="project" value="TreeGrafter"/>
</dbReference>
<evidence type="ECO:0000256" key="5">
    <source>
        <dbReference type="ARBA" id="ARBA00022884"/>
    </source>
</evidence>
<keyword evidence="4" id="KW-0521">NADP</keyword>